<dbReference type="PANTHER" id="PTHR43341:SF38">
    <property type="entry name" value="PROLINE TRANSPORTER (EUROFUNG)"/>
    <property type="match status" value="1"/>
</dbReference>
<keyword evidence="5 7" id="KW-0472">Membrane</keyword>
<sequence length="460" mass="49179">MPTKGSNAGTEKSPTPLPVQEGDMLQRTASEDGQVSDCSDPQVQRGLKPRHSQMIAIGGAIGTSLFVGTGQMLAIGGPAFLLLAFCILCSLMVSVVTALVEVATYLPIAGGTMSYYAHRYVSSSMGFALGYLYWYSMGILIPYEVTAASLVVDYWETDFPIAALITIMITLIVVLNLLPVSVYGETEFWFVSLKVFLIIGLLITSIVLFLGGGPNHDRLGFRYWNDPGPVNDYLIPGTSAGRFVAFLQTLVLASFAFVLAPEQLIITAGEMQNPQKNLPKASQRYFLRLLLFFVSSALAIGVVCPSNDPRLTSGGAGAGSSPFVVGITTAGIRVLDSVVNAGILASAWSAGNAFLYASSRSLYSLAVAGSAPRVFARCNRWGVPYVAIGTSAAFSLLSYLNVSSSSAVVFNWLVNLTNTSGFISWICCCVVFVRFRAATAAQHVQVPYRSFVQPYGPASY</sequence>
<evidence type="ECO:0000256" key="1">
    <source>
        <dbReference type="ARBA" id="ARBA00004141"/>
    </source>
</evidence>
<comment type="subcellular location">
    <subcellularLocation>
        <location evidence="1">Membrane</location>
        <topology evidence="1">Multi-pass membrane protein</topology>
    </subcellularLocation>
</comment>
<evidence type="ECO:0000256" key="4">
    <source>
        <dbReference type="ARBA" id="ARBA00022989"/>
    </source>
</evidence>
<dbReference type="Proteomes" id="UP001175001">
    <property type="component" value="Unassembled WGS sequence"/>
</dbReference>
<dbReference type="GO" id="GO:0015171">
    <property type="term" value="F:amino acid transmembrane transporter activity"/>
    <property type="evidence" value="ECO:0007669"/>
    <property type="project" value="TreeGrafter"/>
</dbReference>
<feature type="compositionally biased region" description="Polar residues" evidence="6">
    <location>
        <begin position="1"/>
        <end position="13"/>
    </location>
</feature>
<keyword evidence="10" id="KW-1185">Reference proteome</keyword>
<keyword evidence="4 7" id="KW-1133">Transmembrane helix</keyword>
<proteinExistence type="predicted"/>
<feature type="region of interest" description="Disordered" evidence="6">
    <location>
        <begin position="1"/>
        <end position="43"/>
    </location>
</feature>
<name>A0AA40C1S6_9PEZI</name>
<evidence type="ECO:0000256" key="7">
    <source>
        <dbReference type="SAM" id="Phobius"/>
    </source>
</evidence>
<dbReference type="InterPro" id="IPR050524">
    <property type="entry name" value="APC_YAT"/>
</dbReference>
<reference evidence="9" key="1">
    <citation type="submission" date="2023-06" db="EMBL/GenBank/DDBJ databases">
        <title>Multi-omics analyses reveal the molecular pathogenesis toolkit of Lasiodiplodia hormozganensis, a cross-kingdom pathogen.</title>
        <authorList>
            <person name="Felix C."/>
            <person name="Meneses R."/>
            <person name="Goncalves M.F.M."/>
            <person name="Tilleman L."/>
            <person name="Duarte A.S."/>
            <person name="Jorrin-Novo J.V."/>
            <person name="Van De Peer Y."/>
            <person name="Deforce D."/>
            <person name="Van Nieuwerburgh F."/>
            <person name="Esteves A.C."/>
            <person name="Alves A."/>
        </authorList>
    </citation>
    <scope>NUCLEOTIDE SEQUENCE</scope>
    <source>
        <strain evidence="9">CBS 339.90</strain>
    </source>
</reference>
<accession>A0AA40C1S6</accession>
<dbReference type="Gene3D" id="1.20.1740.10">
    <property type="entry name" value="Amino acid/polyamine transporter I"/>
    <property type="match status" value="1"/>
</dbReference>
<keyword evidence="3 7" id="KW-0812">Transmembrane</keyword>
<evidence type="ECO:0000256" key="3">
    <source>
        <dbReference type="ARBA" id="ARBA00022692"/>
    </source>
</evidence>
<feature type="transmembrane region" description="Helical" evidence="7">
    <location>
        <begin position="378"/>
        <end position="400"/>
    </location>
</feature>
<feature type="transmembrane region" description="Helical" evidence="7">
    <location>
        <begin position="285"/>
        <end position="303"/>
    </location>
</feature>
<feature type="transmembrane region" description="Helical" evidence="7">
    <location>
        <begin position="161"/>
        <end position="183"/>
    </location>
</feature>
<feature type="compositionally biased region" description="Polar residues" evidence="6">
    <location>
        <begin position="27"/>
        <end position="42"/>
    </location>
</feature>
<dbReference type="FunFam" id="1.20.1740.10:FF:000001">
    <property type="entry name" value="Amino acid permease"/>
    <property type="match status" value="1"/>
</dbReference>
<dbReference type="AlphaFoldDB" id="A0AA40C1S6"/>
<feature type="transmembrane region" description="Helical" evidence="7">
    <location>
        <begin position="120"/>
        <end position="141"/>
    </location>
</feature>
<evidence type="ECO:0000256" key="6">
    <source>
        <dbReference type="SAM" id="MobiDB-lite"/>
    </source>
</evidence>
<evidence type="ECO:0000313" key="10">
    <source>
        <dbReference type="Proteomes" id="UP001175001"/>
    </source>
</evidence>
<dbReference type="GO" id="GO:0016020">
    <property type="term" value="C:membrane"/>
    <property type="evidence" value="ECO:0007669"/>
    <property type="project" value="UniProtKB-SubCell"/>
</dbReference>
<comment type="caution">
    <text evidence="9">The sequence shown here is derived from an EMBL/GenBank/DDBJ whole genome shotgun (WGS) entry which is preliminary data.</text>
</comment>
<dbReference type="PANTHER" id="PTHR43341">
    <property type="entry name" value="AMINO ACID PERMEASE"/>
    <property type="match status" value="1"/>
</dbReference>
<feature type="transmembrane region" description="Helical" evidence="7">
    <location>
        <begin position="243"/>
        <end position="265"/>
    </location>
</feature>
<feature type="transmembrane region" description="Helical" evidence="7">
    <location>
        <begin position="54"/>
        <end position="74"/>
    </location>
</feature>
<gene>
    <name evidence="9" type="primary">prnB_7</name>
    <name evidence="9" type="ORF">DIS24_g11293</name>
</gene>
<feature type="transmembrane region" description="Helical" evidence="7">
    <location>
        <begin position="195"/>
        <end position="213"/>
    </location>
</feature>
<dbReference type="PIRSF" id="PIRSF006060">
    <property type="entry name" value="AA_transporter"/>
    <property type="match status" value="1"/>
</dbReference>
<evidence type="ECO:0000256" key="2">
    <source>
        <dbReference type="ARBA" id="ARBA00022448"/>
    </source>
</evidence>
<evidence type="ECO:0000259" key="8">
    <source>
        <dbReference type="Pfam" id="PF00324"/>
    </source>
</evidence>
<organism evidence="9 10">
    <name type="scientific">Lasiodiplodia hormozganensis</name>
    <dbReference type="NCBI Taxonomy" id="869390"/>
    <lineage>
        <taxon>Eukaryota</taxon>
        <taxon>Fungi</taxon>
        <taxon>Dikarya</taxon>
        <taxon>Ascomycota</taxon>
        <taxon>Pezizomycotina</taxon>
        <taxon>Dothideomycetes</taxon>
        <taxon>Dothideomycetes incertae sedis</taxon>
        <taxon>Botryosphaeriales</taxon>
        <taxon>Botryosphaeriaceae</taxon>
        <taxon>Lasiodiplodia</taxon>
    </lineage>
</organism>
<dbReference type="Pfam" id="PF00324">
    <property type="entry name" value="AA_permease"/>
    <property type="match status" value="1"/>
</dbReference>
<keyword evidence="2" id="KW-0813">Transport</keyword>
<feature type="transmembrane region" description="Helical" evidence="7">
    <location>
        <begin position="412"/>
        <end position="433"/>
    </location>
</feature>
<feature type="domain" description="Amino acid permease/ SLC12A" evidence="8">
    <location>
        <begin position="51"/>
        <end position="458"/>
    </location>
</feature>
<evidence type="ECO:0000313" key="9">
    <source>
        <dbReference type="EMBL" id="KAK0622206.1"/>
    </source>
</evidence>
<dbReference type="EMBL" id="JAUJDW010000155">
    <property type="protein sequence ID" value="KAK0622206.1"/>
    <property type="molecule type" value="Genomic_DNA"/>
</dbReference>
<protein>
    <submittedName>
        <fullName evidence="9">Proline-specific permease</fullName>
    </submittedName>
</protein>
<dbReference type="InterPro" id="IPR004841">
    <property type="entry name" value="AA-permease/SLC12A_dom"/>
</dbReference>
<feature type="transmembrane region" description="Helical" evidence="7">
    <location>
        <begin position="80"/>
        <end position="108"/>
    </location>
</feature>
<evidence type="ECO:0000256" key="5">
    <source>
        <dbReference type="ARBA" id="ARBA00023136"/>
    </source>
</evidence>